<dbReference type="AlphaFoldDB" id="W2SXS9"/>
<feature type="compositionally biased region" description="Polar residues" evidence="1">
    <location>
        <begin position="16"/>
        <end position="34"/>
    </location>
</feature>
<feature type="region of interest" description="Disordered" evidence="1">
    <location>
        <begin position="16"/>
        <end position="36"/>
    </location>
</feature>
<dbReference type="KEGG" id="nai:NECAME_18356"/>
<evidence type="ECO:0000313" key="3">
    <source>
        <dbReference type="Proteomes" id="UP000053676"/>
    </source>
</evidence>
<proteinExistence type="predicted"/>
<reference evidence="3" key="1">
    <citation type="journal article" date="2014" name="Nat. Genet.">
        <title>Genome of the human hookworm Necator americanus.</title>
        <authorList>
            <person name="Tang Y.T."/>
            <person name="Gao X."/>
            <person name="Rosa B.A."/>
            <person name="Abubucker S."/>
            <person name="Hallsworth-Pepin K."/>
            <person name="Martin J."/>
            <person name="Tyagi R."/>
            <person name="Heizer E."/>
            <person name="Zhang X."/>
            <person name="Bhonagiri-Palsikar V."/>
            <person name="Minx P."/>
            <person name="Warren W.C."/>
            <person name="Wang Q."/>
            <person name="Zhan B."/>
            <person name="Hotez P.J."/>
            <person name="Sternberg P.W."/>
            <person name="Dougall A."/>
            <person name="Gaze S.T."/>
            <person name="Mulvenna J."/>
            <person name="Sotillo J."/>
            <person name="Ranganathan S."/>
            <person name="Rabelo E.M."/>
            <person name="Wilson R.K."/>
            <person name="Felgner P.L."/>
            <person name="Bethony J."/>
            <person name="Hawdon J.M."/>
            <person name="Gasser R.B."/>
            <person name="Loukas A."/>
            <person name="Mitreva M."/>
        </authorList>
    </citation>
    <scope>NUCLEOTIDE SEQUENCE [LARGE SCALE GENOMIC DNA]</scope>
</reference>
<gene>
    <name evidence="2" type="ORF">NECAME_18356</name>
</gene>
<organism evidence="2 3">
    <name type="scientific">Necator americanus</name>
    <name type="common">Human hookworm</name>
    <dbReference type="NCBI Taxonomy" id="51031"/>
    <lineage>
        <taxon>Eukaryota</taxon>
        <taxon>Metazoa</taxon>
        <taxon>Ecdysozoa</taxon>
        <taxon>Nematoda</taxon>
        <taxon>Chromadorea</taxon>
        <taxon>Rhabditida</taxon>
        <taxon>Rhabditina</taxon>
        <taxon>Rhabditomorpha</taxon>
        <taxon>Strongyloidea</taxon>
        <taxon>Ancylostomatidae</taxon>
        <taxon>Bunostominae</taxon>
        <taxon>Necator</taxon>
    </lineage>
</organism>
<dbReference type="EMBL" id="KI660933">
    <property type="protein sequence ID" value="ETN73412.1"/>
    <property type="molecule type" value="Genomic_DNA"/>
</dbReference>
<dbReference type="Proteomes" id="UP000053676">
    <property type="component" value="Unassembled WGS sequence"/>
</dbReference>
<keyword evidence="3" id="KW-1185">Reference proteome</keyword>
<evidence type="ECO:0000313" key="2">
    <source>
        <dbReference type="EMBL" id="ETN73412.1"/>
    </source>
</evidence>
<sequence length="69" mass="7655">MAYLMDRKIAGNSILNMSHSQPHFSNAGRSSSTELVPRQLARRTRHGFVVCTQLCPPGVRAHARSHSIL</sequence>
<accession>W2SXS9</accession>
<evidence type="ECO:0000256" key="1">
    <source>
        <dbReference type="SAM" id="MobiDB-lite"/>
    </source>
</evidence>
<protein>
    <submittedName>
        <fullName evidence="2">Uncharacterized protein</fullName>
    </submittedName>
</protein>
<name>W2SXS9_NECAM</name>